<dbReference type="PROSITE" id="PS00012">
    <property type="entry name" value="PHOSPHOPANTETHEINE"/>
    <property type="match status" value="1"/>
</dbReference>
<dbReference type="Proteomes" id="UP000009170">
    <property type="component" value="Unassembled WGS sequence"/>
</dbReference>
<name>Q01EL2_OSTTA</name>
<reference evidence="5" key="1">
    <citation type="journal article" date="2006" name="Proc. Natl. Acad. Sci. U.S.A.">
        <title>Genome analysis of the smallest free-living eukaryote Ostreococcus tauri unveils many unique features.</title>
        <authorList>
            <person name="Derelle E."/>
            <person name="Ferraz C."/>
            <person name="Rombauts S."/>
            <person name="Rouze P."/>
            <person name="Worden A.Z."/>
            <person name="Robbens S."/>
            <person name="Partensky F."/>
            <person name="Degroeve S."/>
            <person name="Echeynie S."/>
            <person name="Cooke R."/>
            <person name="Saeys Y."/>
            <person name="Wuyts J."/>
            <person name="Jabbari K."/>
            <person name="Bowler C."/>
            <person name="Panaud O."/>
            <person name="Piegu B."/>
            <person name="Ball S.G."/>
            <person name="Ral J.-P."/>
            <person name="Bouget F.-Y."/>
            <person name="Piganeau G."/>
            <person name="De Baets B."/>
            <person name="Picard A."/>
            <person name="Delseny M."/>
            <person name="Demaille J."/>
            <person name="Van de Peer Y."/>
            <person name="Moreau H."/>
        </authorList>
    </citation>
    <scope>NUCLEOTIDE SEQUENCE [LARGE SCALE GENOMIC DNA]</scope>
    <source>
        <strain evidence="5">OTTH 0595 / CCAP 157/2 / RCC745</strain>
    </source>
</reference>
<accession>Q01EL2</accession>
<evidence type="ECO:0000256" key="2">
    <source>
        <dbReference type="ARBA" id="ARBA00022553"/>
    </source>
</evidence>
<proteinExistence type="predicted"/>
<reference evidence="4 5" key="2">
    <citation type="journal article" date="2014" name="BMC Genomics">
        <title>An improved genome of the model marine alga Ostreococcus tauri unfolds by assessing Illumina de novo assemblies.</title>
        <authorList>
            <person name="Blanc-Mathieu R."/>
            <person name="Verhelst B."/>
            <person name="Derelle E."/>
            <person name="Rombauts S."/>
            <person name="Bouget F.Y."/>
            <person name="Carre I."/>
            <person name="Chateau A."/>
            <person name="Eyre-Walker A."/>
            <person name="Grimsley N."/>
            <person name="Moreau H."/>
            <person name="Piegu B."/>
            <person name="Rivals E."/>
            <person name="Schackwitz W."/>
            <person name="Van de Peer Y."/>
            <person name="Piganeau G."/>
        </authorList>
    </citation>
    <scope>NUCLEOTIDE SEQUENCE [LARGE SCALE GENOMIC DNA]</scope>
    <source>
        <strain evidence="5">OTTH 0595 / CCAP 157/2 / RCC745</strain>
    </source>
</reference>
<sequence length="174" mass="18921">MGYSEQVRNLRAIVADRRRNVTTSLPVPEKSIVVVANGVLLELRTGLSAIDNDCRWEQPAHSIVLYEPENNVVKTLEASGTIATDQTSATVQPQVMVATVEDITATLNRLIPGALQSVDTPFLQLGADSLTLAEVGNELSIITCKTISVFDLLEMKTTSGVLDYILNKPKFTVH</sequence>
<organism evidence="4 5">
    <name type="scientific">Ostreococcus tauri</name>
    <name type="common">Marine green alga</name>
    <dbReference type="NCBI Taxonomy" id="70448"/>
    <lineage>
        <taxon>Eukaryota</taxon>
        <taxon>Viridiplantae</taxon>
        <taxon>Chlorophyta</taxon>
        <taxon>Mamiellophyceae</taxon>
        <taxon>Mamiellales</taxon>
        <taxon>Bathycoccaceae</taxon>
        <taxon>Ostreococcus</taxon>
    </lineage>
</organism>
<keyword evidence="1" id="KW-0596">Phosphopantetheine</keyword>
<dbReference type="Gene3D" id="1.10.1200.10">
    <property type="entry name" value="ACP-like"/>
    <property type="match status" value="1"/>
</dbReference>
<protein>
    <submittedName>
        <fullName evidence="4">Phosphopantetheine attachment site</fullName>
    </submittedName>
</protein>
<dbReference type="PROSITE" id="PS50075">
    <property type="entry name" value="CARRIER"/>
    <property type="match status" value="1"/>
</dbReference>
<dbReference type="KEGG" id="ota:OT_ostta02g01990"/>
<dbReference type="RefSeq" id="XP_003074970.1">
    <property type="nucleotide sequence ID" value="XM_003074922.1"/>
</dbReference>
<feature type="domain" description="Carrier" evidence="3">
    <location>
        <begin position="94"/>
        <end position="169"/>
    </location>
</feature>
<gene>
    <name evidence="4" type="ORF">OT_ostta02g01990</name>
</gene>
<evidence type="ECO:0000313" key="4">
    <source>
        <dbReference type="EMBL" id="CAL52241.1"/>
    </source>
</evidence>
<dbReference type="InterPro" id="IPR036736">
    <property type="entry name" value="ACP-like_sf"/>
</dbReference>
<evidence type="ECO:0000256" key="1">
    <source>
        <dbReference type="ARBA" id="ARBA00022450"/>
    </source>
</evidence>
<dbReference type="InterPro" id="IPR009081">
    <property type="entry name" value="PP-bd_ACP"/>
</dbReference>
<dbReference type="AlphaFoldDB" id="Q01EL2"/>
<keyword evidence="5" id="KW-1185">Reference proteome</keyword>
<dbReference type="EMBL" id="CAID01000002">
    <property type="protein sequence ID" value="CAL52241.1"/>
    <property type="molecule type" value="Genomic_DNA"/>
</dbReference>
<evidence type="ECO:0000259" key="3">
    <source>
        <dbReference type="PROSITE" id="PS50075"/>
    </source>
</evidence>
<dbReference type="Pfam" id="PF00550">
    <property type="entry name" value="PP-binding"/>
    <property type="match status" value="1"/>
</dbReference>
<comment type="caution">
    <text evidence="4">The sequence shown here is derived from an EMBL/GenBank/DDBJ whole genome shotgun (WGS) entry which is preliminary data.</text>
</comment>
<keyword evidence="2" id="KW-0597">Phosphoprotein</keyword>
<dbReference type="InterPro" id="IPR006162">
    <property type="entry name" value="Ppantetheine_attach_site"/>
</dbReference>
<dbReference type="SUPFAM" id="SSF47336">
    <property type="entry name" value="ACP-like"/>
    <property type="match status" value="1"/>
</dbReference>
<evidence type="ECO:0000313" key="5">
    <source>
        <dbReference type="Proteomes" id="UP000009170"/>
    </source>
</evidence>
<dbReference type="GeneID" id="9837036"/>
<dbReference type="InParanoid" id="Q01EL2"/>